<gene>
    <name evidence="1" type="ORF">F4821DRAFT_49632</name>
</gene>
<name>A0ACC0CJX3_9PEZI</name>
<evidence type="ECO:0000313" key="2">
    <source>
        <dbReference type="Proteomes" id="UP001497680"/>
    </source>
</evidence>
<sequence>MASDSPLEAHSQVPGDAPKPKLPPIPKGSTIRRRPIPTRDSSTHASRRIYVTARTPFRSVTARVRKQLDKNLRTASASCKAFTNKLAAKKHASLDDRIRAISSRTRPGGSGSGSGIGVGLEDAGEVVILGTGHAIQRVVEVALFFQKQADCIVQLKTGSVGAVDDVIQEGDEEWGGEGQERARMMSSLEASIRLR</sequence>
<reference evidence="1 2" key="1">
    <citation type="journal article" date="2022" name="New Phytol.">
        <title>Ecological generalism drives hyperdiversity of secondary metabolite gene clusters in xylarialean endophytes.</title>
        <authorList>
            <person name="Franco M.E.E."/>
            <person name="Wisecaver J.H."/>
            <person name="Arnold A.E."/>
            <person name="Ju Y.M."/>
            <person name="Slot J.C."/>
            <person name="Ahrendt S."/>
            <person name="Moore L.P."/>
            <person name="Eastman K.E."/>
            <person name="Scott K."/>
            <person name="Konkel Z."/>
            <person name="Mondo S.J."/>
            <person name="Kuo A."/>
            <person name="Hayes R.D."/>
            <person name="Haridas S."/>
            <person name="Andreopoulos B."/>
            <person name="Riley R."/>
            <person name="LaButti K."/>
            <person name="Pangilinan J."/>
            <person name="Lipzen A."/>
            <person name="Amirebrahimi M."/>
            <person name="Yan J."/>
            <person name="Adam C."/>
            <person name="Keymanesh K."/>
            <person name="Ng V."/>
            <person name="Louie K."/>
            <person name="Northen T."/>
            <person name="Drula E."/>
            <person name="Henrissat B."/>
            <person name="Hsieh H.M."/>
            <person name="Youens-Clark K."/>
            <person name="Lutzoni F."/>
            <person name="Miadlikowska J."/>
            <person name="Eastwood D.C."/>
            <person name="Hamelin R.C."/>
            <person name="Grigoriev I.V."/>
            <person name="U'Ren J.M."/>
        </authorList>
    </citation>
    <scope>NUCLEOTIDE SEQUENCE [LARGE SCALE GENOMIC DNA]</scope>
    <source>
        <strain evidence="1 2">ER1909</strain>
    </source>
</reference>
<keyword evidence="2" id="KW-1185">Reference proteome</keyword>
<dbReference type="EMBL" id="MU394428">
    <property type="protein sequence ID" value="KAI6080676.1"/>
    <property type="molecule type" value="Genomic_DNA"/>
</dbReference>
<accession>A0ACC0CJX3</accession>
<dbReference type="Proteomes" id="UP001497680">
    <property type="component" value="Unassembled WGS sequence"/>
</dbReference>
<proteinExistence type="predicted"/>
<protein>
    <submittedName>
        <fullName evidence="1">Rpp20 subunit of nuclear RNase MRP and P-domain-containing protein</fullName>
    </submittedName>
</protein>
<organism evidence="1 2">
    <name type="scientific">Hypoxylon rubiginosum</name>
    <dbReference type="NCBI Taxonomy" id="110542"/>
    <lineage>
        <taxon>Eukaryota</taxon>
        <taxon>Fungi</taxon>
        <taxon>Dikarya</taxon>
        <taxon>Ascomycota</taxon>
        <taxon>Pezizomycotina</taxon>
        <taxon>Sordariomycetes</taxon>
        <taxon>Xylariomycetidae</taxon>
        <taxon>Xylariales</taxon>
        <taxon>Hypoxylaceae</taxon>
        <taxon>Hypoxylon</taxon>
    </lineage>
</organism>
<comment type="caution">
    <text evidence="1">The sequence shown here is derived from an EMBL/GenBank/DDBJ whole genome shotgun (WGS) entry which is preliminary data.</text>
</comment>
<evidence type="ECO:0000313" key="1">
    <source>
        <dbReference type="EMBL" id="KAI6080676.1"/>
    </source>
</evidence>